<dbReference type="GeneID" id="119633970"/>
<accession>A0A8U0WF60</accession>
<keyword evidence="1" id="KW-0812">Transmembrane</keyword>
<dbReference type="Pfam" id="PF18017">
    <property type="entry name" value="SAM_4"/>
    <property type="match status" value="1"/>
</dbReference>
<dbReference type="Gene3D" id="1.10.150.50">
    <property type="entry name" value="Transcription Factor, Ets-1"/>
    <property type="match status" value="1"/>
</dbReference>
<dbReference type="PANTHER" id="PTHR21359">
    <property type="entry name" value="DUF5577 DOMAIN-CONTAINING PROTEIN"/>
    <property type="match status" value="1"/>
</dbReference>
<evidence type="ECO:0000313" key="4">
    <source>
        <dbReference type="RefSeq" id="XP_037883758.1"/>
    </source>
</evidence>
<dbReference type="RefSeq" id="XP_037883758.1">
    <property type="nucleotide sequence ID" value="XM_038027830.1"/>
</dbReference>
<dbReference type="PANTHER" id="PTHR21359:SF1">
    <property type="entry name" value="DUF5577 DOMAIN-CONTAINING PROTEIN"/>
    <property type="match status" value="1"/>
</dbReference>
<reference evidence="4" key="1">
    <citation type="submission" date="2025-08" db="UniProtKB">
        <authorList>
            <consortium name="RefSeq"/>
        </authorList>
    </citation>
    <scope>IDENTIFICATION</scope>
    <source>
        <tissue evidence="4">Whole body pupa</tissue>
    </source>
</reference>
<dbReference type="InterPro" id="IPR001660">
    <property type="entry name" value="SAM"/>
</dbReference>
<dbReference type="Proteomes" id="UP000092443">
    <property type="component" value="Unplaced"/>
</dbReference>
<dbReference type="PROSITE" id="PS50105">
    <property type="entry name" value="SAM_DOMAIN"/>
    <property type="match status" value="1"/>
</dbReference>
<evidence type="ECO:0000259" key="2">
    <source>
        <dbReference type="PROSITE" id="PS50105"/>
    </source>
</evidence>
<dbReference type="AlphaFoldDB" id="A0A8U0WF60"/>
<protein>
    <submittedName>
        <fullName evidence="4">Uncharacterized protein C19orf47 homolog isoform X1</fullName>
    </submittedName>
</protein>
<keyword evidence="1" id="KW-1133">Transmembrane helix</keyword>
<gene>
    <name evidence="4" type="primary">LOC119633970</name>
</gene>
<dbReference type="GO" id="GO:0005634">
    <property type="term" value="C:nucleus"/>
    <property type="evidence" value="ECO:0007669"/>
    <property type="project" value="TreeGrafter"/>
</dbReference>
<organism evidence="3 4">
    <name type="scientific">Glossina fuscipes</name>
    <dbReference type="NCBI Taxonomy" id="7396"/>
    <lineage>
        <taxon>Eukaryota</taxon>
        <taxon>Metazoa</taxon>
        <taxon>Ecdysozoa</taxon>
        <taxon>Arthropoda</taxon>
        <taxon>Hexapoda</taxon>
        <taxon>Insecta</taxon>
        <taxon>Pterygota</taxon>
        <taxon>Neoptera</taxon>
        <taxon>Endopterygota</taxon>
        <taxon>Diptera</taxon>
        <taxon>Brachycera</taxon>
        <taxon>Muscomorpha</taxon>
        <taxon>Hippoboscoidea</taxon>
        <taxon>Glossinidae</taxon>
        <taxon>Glossina</taxon>
    </lineage>
</organism>
<evidence type="ECO:0000256" key="1">
    <source>
        <dbReference type="SAM" id="Phobius"/>
    </source>
</evidence>
<dbReference type="CDD" id="cd09531">
    <property type="entry name" value="SAM_CS047"/>
    <property type="match status" value="1"/>
</dbReference>
<dbReference type="InterPro" id="IPR013761">
    <property type="entry name" value="SAM/pointed_sf"/>
</dbReference>
<dbReference type="InterPro" id="IPR040772">
    <property type="entry name" value="C19orf47_SAM"/>
</dbReference>
<keyword evidence="3" id="KW-1185">Reference proteome</keyword>
<proteinExistence type="predicted"/>
<feature type="domain" description="SAM" evidence="2">
    <location>
        <begin position="8"/>
        <end position="71"/>
    </location>
</feature>
<dbReference type="KEGG" id="gfs:119633970"/>
<dbReference type="SUPFAM" id="SSF47769">
    <property type="entry name" value="SAM/Pointed domain"/>
    <property type="match status" value="1"/>
</dbReference>
<keyword evidence="1" id="KW-0472">Membrane</keyword>
<evidence type="ECO:0000313" key="3">
    <source>
        <dbReference type="Proteomes" id="UP000092443"/>
    </source>
</evidence>
<dbReference type="InterPro" id="IPR039161">
    <property type="entry name" value="C19orf47-like"/>
</dbReference>
<feature type="transmembrane region" description="Helical" evidence="1">
    <location>
        <begin position="111"/>
        <end position="132"/>
    </location>
</feature>
<sequence>MSITAGAWVKFFNASGIPSPAAASYAHIFVENRIQIDMLMDLNKDYLREMGISRMGDIIAILRHAKTVNEQTAREKVLSSDNSIPVAAIPANPVSPHNEEIQMKCKSFKPYLLFSFNVFYLATSVATSAAVVNPLPFVTKPRRVLPEHEGKYKIKLPTGSTERSKALLAQAKLYSDREIAKEKSDVFQRLATNSKSSIEVENTASNTSNTLEHIKIHITGLGNKRISNSTSIFSRLGGKTEESMMVPKEIKPILKKTAKNRLSTIVKAKGVTPTTIVKPIKQKVLLVKKVPVKKDSDDEVISEMESEAEVFEESHSTEFPGASEKIVKFASIAEVREIAPRRKYSSPTHNAAYKNRLNGEQTLNVKSRLGLTNLHAIKKPAKLKNSTLSKMKYFPKMKADLVSKQKDLPIYKRLGFNTNVKASNSNNASVASISTRLSKVNVSPPSSFSSSRNAKSVFDRLGYTR</sequence>
<name>A0A8U0WF60_9MUSC</name>